<evidence type="ECO:0000256" key="2">
    <source>
        <dbReference type="ARBA" id="ARBA00023277"/>
    </source>
</evidence>
<dbReference type="Pfam" id="PF22645">
    <property type="entry name" value="GKRP_SIS_N"/>
    <property type="match status" value="1"/>
</dbReference>
<accession>A0ABU5ST53</accession>
<feature type="active site" description="Proton donor" evidence="3">
    <location>
        <position position="88"/>
    </location>
</feature>
<organism evidence="6 7">
    <name type="scientific">Cyanobium gracile UHCC 0281</name>
    <dbReference type="NCBI Taxonomy" id="3110309"/>
    <lineage>
        <taxon>Bacteria</taxon>
        <taxon>Bacillati</taxon>
        <taxon>Cyanobacteriota</taxon>
        <taxon>Cyanophyceae</taxon>
        <taxon>Synechococcales</taxon>
        <taxon>Prochlorococcaceae</taxon>
        <taxon>Cyanobium</taxon>
    </lineage>
</organism>
<dbReference type="PROSITE" id="PS01272">
    <property type="entry name" value="GCKR"/>
    <property type="match status" value="1"/>
</dbReference>
<keyword evidence="1 3" id="KW-0456">Lyase</keyword>
<dbReference type="GO" id="GO:0016829">
    <property type="term" value="F:lyase activity"/>
    <property type="evidence" value="ECO:0007669"/>
    <property type="project" value="UniProtKB-KW"/>
</dbReference>
<comment type="caution">
    <text evidence="6">The sequence shown here is derived from an EMBL/GenBank/DDBJ whole genome shotgun (WGS) entry which is preliminary data.</text>
</comment>
<evidence type="ECO:0000256" key="1">
    <source>
        <dbReference type="ARBA" id="ARBA00023239"/>
    </source>
</evidence>
<evidence type="ECO:0000256" key="3">
    <source>
        <dbReference type="HAMAP-Rule" id="MF_00068"/>
    </source>
</evidence>
<feature type="active site" evidence="3">
    <location>
        <position position="119"/>
    </location>
</feature>
<dbReference type="Gene3D" id="1.10.8.1080">
    <property type="match status" value="1"/>
</dbReference>
<feature type="region of interest" description="Disordered" evidence="4">
    <location>
        <begin position="1"/>
        <end position="24"/>
    </location>
</feature>
<name>A0ABU5ST53_9CYAN</name>
<sequence length="319" mass="32580">MSDSGGDRGHLLTERPNPASDNLDQLPTASLVDLFCANDLLPQQAVAAAAPALTAAIDAIAARLANGGRLFYLGAGTSGRLGVLDAAECPPTFCSPPELVQGVLAGGAAALLRSSEGLEDLREAGRDDLTQRAFGPADALVGIAAGGTTPYVLGGLAHGRAIGALTVAMACVSAEQVPMPCDIDIRLLTGPELLTGSTRLKAGTATKMALNILSTGVMVRLGKVYGNRMVDVAVTNSKLEDRALRILRDLAAVPRDQGLTLLERAGGSVRLALLMVASGLEAGAARSALERHGPGLRQCLEALGVSLPPSSPPPPLPPR</sequence>
<keyword evidence="7" id="KW-1185">Reference proteome</keyword>
<dbReference type="InterPro" id="IPR001347">
    <property type="entry name" value="SIS_dom"/>
</dbReference>
<dbReference type="NCBIfam" id="NF003915">
    <property type="entry name" value="PRK05441.1"/>
    <property type="match status" value="1"/>
</dbReference>
<dbReference type="PANTHER" id="PTHR10088">
    <property type="entry name" value="GLUCOKINASE REGULATORY PROTEIN"/>
    <property type="match status" value="1"/>
</dbReference>
<dbReference type="InterPro" id="IPR005488">
    <property type="entry name" value="Etherase_MurQ"/>
</dbReference>
<dbReference type="InterPro" id="IPR005486">
    <property type="entry name" value="Glucokinase_regulatory_CS"/>
</dbReference>
<dbReference type="InterPro" id="IPR046348">
    <property type="entry name" value="SIS_dom_sf"/>
</dbReference>
<comment type="subunit">
    <text evidence="3">Homodimer.</text>
</comment>
<dbReference type="Gene3D" id="3.40.50.10490">
    <property type="entry name" value="Glucose-6-phosphate isomerase like protein, domain 1"/>
    <property type="match status" value="2"/>
</dbReference>
<dbReference type="HAMAP" id="MF_00068">
    <property type="entry name" value="MurQ"/>
    <property type="match status" value="1"/>
</dbReference>
<proteinExistence type="inferred from homology"/>
<comment type="similarity">
    <text evidence="3">Belongs to the GCKR-like family. MurNAc-6-P etherase subfamily.</text>
</comment>
<dbReference type="InterPro" id="IPR040190">
    <property type="entry name" value="MURQ/GCKR"/>
</dbReference>
<comment type="miscellaneous">
    <text evidence="3">A lyase-type mechanism (elimination/hydration) is suggested for the cleavage of the lactyl ether bond of MurNAc 6-phosphate, with the formation of an alpha,beta-unsaturated aldehyde intermediate with (E)-stereochemistry, followed by the syn addition of water to give product.</text>
</comment>
<comment type="function">
    <text evidence="3">Specifically catalyzes the cleavage of the D-lactyl ether substituent of MurNAc 6-phosphate, producing GlcNAc 6-phosphate and D-lactate.</text>
</comment>
<feature type="compositionally biased region" description="Basic and acidic residues" evidence="4">
    <location>
        <begin position="1"/>
        <end position="13"/>
    </location>
</feature>
<dbReference type="PANTHER" id="PTHR10088:SF4">
    <property type="entry name" value="GLUCOKINASE REGULATORY PROTEIN"/>
    <property type="match status" value="1"/>
</dbReference>
<feature type="domain" description="SIS" evidence="5">
    <location>
        <begin position="60"/>
        <end position="223"/>
    </location>
</feature>
<dbReference type="NCBIfam" id="TIGR00274">
    <property type="entry name" value="N-acetylmuramic acid 6-phosphate etherase"/>
    <property type="match status" value="1"/>
</dbReference>
<dbReference type="NCBIfam" id="NF009222">
    <property type="entry name" value="PRK12570.1"/>
    <property type="match status" value="1"/>
</dbReference>
<comment type="pathway">
    <text evidence="3">Amino-sugar metabolism; N-acetylmuramate degradation.</text>
</comment>
<keyword evidence="2 3" id="KW-0119">Carbohydrate metabolism</keyword>
<evidence type="ECO:0000256" key="4">
    <source>
        <dbReference type="SAM" id="MobiDB-lite"/>
    </source>
</evidence>
<comment type="catalytic activity">
    <reaction evidence="3">
        <text>N-acetyl-D-muramate 6-phosphate + H2O = N-acetyl-D-glucosamine 6-phosphate + (R)-lactate</text>
        <dbReference type="Rhea" id="RHEA:26410"/>
        <dbReference type="ChEBI" id="CHEBI:15377"/>
        <dbReference type="ChEBI" id="CHEBI:16004"/>
        <dbReference type="ChEBI" id="CHEBI:57513"/>
        <dbReference type="ChEBI" id="CHEBI:58722"/>
        <dbReference type="EC" id="4.2.1.126"/>
    </reaction>
</comment>
<dbReference type="RefSeq" id="WP_323355828.1">
    <property type="nucleotide sequence ID" value="NZ_JAYGHY010000007.1"/>
</dbReference>
<dbReference type="EC" id="4.2.1.126" evidence="3"/>
<protein>
    <recommendedName>
        <fullName evidence="3">N-acetylmuramic acid 6-phosphate etherase</fullName>
        <shortName evidence="3">MurNAc-6-P etherase</shortName>
        <ecNumber evidence="3">4.2.1.126</ecNumber>
    </recommendedName>
    <alternativeName>
        <fullName evidence="3">N-acetylmuramic acid 6-phosphate hydrolase</fullName>
    </alternativeName>
    <alternativeName>
        <fullName evidence="3">N-acetylmuramic acid 6-phosphate lyase</fullName>
    </alternativeName>
</protein>
<dbReference type="PROSITE" id="PS51464">
    <property type="entry name" value="SIS"/>
    <property type="match status" value="1"/>
</dbReference>
<evidence type="ECO:0000313" key="6">
    <source>
        <dbReference type="EMBL" id="MEA5441714.1"/>
    </source>
</evidence>
<reference evidence="6 7" key="1">
    <citation type="submission" date="2023-12" db="EMBL/GenBank/DDBJ databases">
        <title>Baltic Sea Cyanobacteria.</title>
        <authorList>
            <person name="Delbaje E."/>
            <person name="Fewer D.P."/>
            <person name="Shishido T.K."/>
        </authorList>
    </citation>
    <scope>NUCLEOTIDE SEQUENCE [LARGE SCALE GENOMIC DNA]</scope>
    <source>
        <strain evidence="6 7">UHCC 0281</strain>
    </source>
</reference>
<evidence type="ECO:0000259" key="5">
    <source>
        <dbReference type="PROSITE" id="PS51464"/>
    </source>
</evidence>
<gene>
    <name evidence="3 6" type="primary">murQ</name>
    <name evidence="6" type="ORF">VB739_04020</name>
</gene>
<evidence type="ECO:0000313" key="7">
    <source>
        <dbReference type="Proteomes" id="UP001302329"/>
    </source>
</evidence>
<dbReference type="Proteomes" id="UP001302329">
    <property type="component" value="Unassembled WGS sequence"/>
</dbReference>
<dbReference type="SUPFAM" id="SSF53697">
    <property type="entry name" value="SIS domain"/>
    <property type="match status" value="1"/>
</dbReference>
<dbReference type="EMBL" id="JAYGHY010000007">
    <property type="protein sequence ID" value="MEA5441714.1"/>
    <property type="molecule type" value="Genomic_DNA"/>
</dbReference>
<dbReference type="CDD" id="cd05007">
    <property type="entry name" value="SIS_Etherase"/>
    <property type="match status" value="1"/>
</dbReference>